<evidence type="ECO:0000256" key="2">
    <source>
        <dbReference type="ARBA" id="ARBA00004225"/>
    </source>
</evidence>
<evidence type="ECO:0000256" key="9">
    <source>
        <dbReference type="ARBA" id="ARBA00023136"/>
    </source>
</evidence>
<dbReference type="EC" id="7.1.1.2" evidence="11"/>
<dbReference type="OrthoDB" id="6376095at2759"/>
<evidence type="ECO:0000256" key="5">
    <source>
        <dbReference type="ARBA" id="ARBA00022448"/>
    </source>
</evidence>
<feature type="transmembrane region" description="Helical" evidence="12">
    <location>
        <begin position="141"/>
        <end position="161"/>
    </location>
</feature>
<evidence type="ECO:0000256" key="10">
    <source>
        <dbReference type="RuleBase" id="RU000471"/>
    </source>
</evidence>
<evidence type="ECO:0000256" key="8">
    <source>
        <dbReference type="ARBA" id="ARBA00023075"/>
    </source>
</evidence>
<keyword evidence="9 12" id="KW-0472">Membrane</keyword>
<keyword evidence="11 13" id="KW-0496">Mitochondrion</keyword>
<keyword evidence="10" id="KW-0520">NAD</keyword>
<dbReference type="PROSITE" id="PS00668">
    <property type="entry name" value="COMPLEX1_ND1_2"/>
    <property type="match status" value="1"/>
</dbReference>
<accession>A0A0S3CR36</accession>
<dbReference type="InterPro" id="IPR018086">
    <property type="entry name" value="NADH_UbQ_OxRdtase_su1_CS"/>
</dbReference>
<feature type="transmembrane region" description="Helical" evidence="12">
    <location>
        <begin position="249"/>
        <end position="266"/>
    </location>
</feature>
<keyword evidence="7 12" id="KW-1133">Transmembrane helix</keyword>
<evidence type="ECO:0000256" key="12">
    <source>
        <dbReference type="SAM" id="Phobius"/>
    </source>
</evidence>
<comment type="similarity">
    <text evidence="3 10">Belongs to the complex I subunit 1 family.</text>
</comment>
<geneLocation type="mitochondrion" evidence="13"/>
<evidence type="ECO:0000256" key="6">
    <source>
        <dbReference type="ARBA" id="ARBA00022692"/>
    </source>
</evidence>
<comment type="function">
    <text evidence="1">Core subunit of the mitochondrial membrane respiratory chain NADH dehydrogenase (Complex I) that is believed to belong to the minimal assembly required for catalysis. Complex I functions in the transfer of electrons from NADH to the respiratory chain. The immediate electron acceptor for the enzyme is believed to be ubiquinone.</text>
</comment>
<dbReference type="PANTHER" id="PTHR11432:SF3">
    <property type="entry name" value="NADH-UBIQUINONE OXIDOREDUCTASE CHAIN 1"/>
    <property type="match status" value="1"/>
</dbReference>
<sequence length="311" mass="34953">MIHIILFLIIIVMVLVGVAFFTLFERKLLGYIQMRKGPSKVGLMGIFQPFSDAIKLFTKEHISPSISNYLVFLLAPCFSLGLSLLLWVSIPSYFNLISFNKSVLFFLCGLGVGVYGLLAAGWSSNSKYSLIGCLRGVAQTVSYEVSLVLILFSPLMVTLGYEWSGFSVFQEDFWFIFIFPVASMIWLTSCLAETNRTPFDFAEGESELVSGYNTEYSGGGFALIMLAEYASILFMSFLFSVVFMGGNSSFVVLVSFLALAFTFVWVRGTLPRFRYDKLMYLAWKCFLPFSISYLAWMAGVLSILFLSFKEC</sequence>
<evidence type="ECO:0000256" key="11">
    <source>
        <dbReference type="RuleBase" id="RU000473"/>
    </source>
</evidence>
<feature type="transmembrane region" description="Helical" evidence="12">
    <location>
        <begin position="286"/>
        <end position="308"/>
    </location>
</feature>
<evidence type="ECO:0000313" key="13">
    <source>
        <dbReference type="EMBL" id="ALQ78673.1"/>
    </source>
</evidence>
<organism evidence="13">
    <name type="scientific">Daphnia pulex</name>
    <name type="common">Water flea</name>
    <dbReference type="NCBI Taxonomy" id="6669"/>
    <lineage>
        <taxon>Eukaryota</taxon>
        <taxon>Metazoa</taxon>
        <taxon>Ecdysozoa</taxon>
        <taxon>Arthropoda</taxon>
        <taxon>Crustacea</taxon>
        <taxon>Branchiopoda</taxon>
        <taxon>Diplostraca</taxon>
        <taxon>Cladocera</taxon>
        <taxon>Anomopoda</taxon>
        <taxon>Daphniidae</taxon>
        <taxon>Daphnia</taxon>
    </lineage>
</organism>
<comment type="catalytic activity">
    <reaction evidence="11">
        <text>a ubiquinone + NADH + 5 H(+)(in) = a ubiquinol + NAD(+) + 4 H(+)(out)</text>
        <dbReference type="Rhea" id="RHEA:29091"/>
        <dbReference type="Rhea" id="RHEA-COMP:9565"/>
        <dbReference type="Rhea" id="RHEA-COMP:9566"/>
        <dbReference type="ChEBI" id="CHEBI:15378"/>
        <dbReference type="ChEBI" id="CHEBI:16389"/>
        <dbReference type="ChEBI" id="CHEBI:17976"/>
        <dbReference type="ChEBI" id="CHEBI:57540"/>
        <dbReference type="ChEBI" id="CHEBI:57945"/>
        <dbReference type="EC" id="7.1.1.2"/>
    </reaction>
</comment>
<evidence type="ECO:0000256" key="4">
    <source>
        <dbReference type="ARBA" id="ARBA00021009"/>
    </source>
</evidence>
<keyword evidence="6 10" id="KW-0812">Transmembrane</keyword>
<dbReference type="HAMAP" id="MF_01350">
    <property type="entry name" value="NDH1_NuoH"/>
    <property type="match status" value="1"/>
</dbReference>
<evidence type="ECO:0000256" key="3">
    <source>
        <dbReference type="ARBA" id="ARBA00010535"/>
    </source>
</evidence>
<proteinExistence type="inferred from homology"/>
<dbReference type="Pfam" id="PF00146">
    <property type="entry name" value="NADHdh"/>
    <property type="match status" value="1"/>
</dbReference>
<evidence type="ECO:0000256" key="7">
    <source>
        <dbReference type="ARBA" id="ARBA00022989"/>
    </source>
</evidence>
<dbReference type="GO" id="GO:0005743">
    <property type="term" value="C:mitochondrial inner membrane"/>
    <property type="evidence" value="ECO:0007669"/>
    <property type="project" value="UniProtKB-SubCell"/>
</dbReference>
<dbReference type="PROSITE" id="PS00667">
    <property type="entry name" value="COMPLEX1_ND1_1"/>
    <property type="match status" value="1"/>
</dbReference>
<dbReference type="AlphaFoldDB" id="A0A0S3CR36"/>
<reference evidence="13" key="1">
    <citation type="submission" date="2015-06" db="EMBL/GenBank/DDBJ databases">
        <title>The complete mitochondrial genome of the oriental Daphnia pulex (Cladocera: Daphniidae).</title>
        <authorList>
            <person name="Cheng R."/>
            <person name="Deng B."/>
            <person name="Wang Y."/>
            <person name="Geng X."/>
            <person name="Zhang H."/>
        </authorList>
    </citation>
    <scope>NUCLEOTIDE SEQUENCE</scope>
</reference>
<dbReference type="PANTHER" id="PTHR11432">
    <property type="entry name" value="NADH DEHYDROGENASE SUBUNIT 1"/>
    <property type="match status" value="1"/>
</dbReference>
<keyword evidence="8 11" id="KW-0830">Ubiquinone</keyword>
<dbReference type="InterPro" id="IPR001694">
    <property type="entry name" value="NADH_UbQ_OxRdtase_su1/FPO"/>
</dbReference>
<name>A0A0S3CR36_DAPPU</name>
<feature type="transmembrane region" description="Helical" evidence="12">
    <location>
        <begin position="102"/>
        <end position="120"/>
    </location>
</feature>
<feature type="transmembrane region" description="Helical" evidence="12">
    <location>
        <begin position="221"/>
        <end position="243"/>
    </location>
</feature>
<dbReference type="EMBL" id="KT003819">
    <property type="protein sequence ID" value="ALQ78673.1"/>
    <property type="molecule type" value="Genomic_DNA"/>
</dbReference>
<feature type="transmembrane region" description="Helical" evidence="12">
    <location>
        <begin position="6"/>
        <end position="24"/>
    </location>
</feature>
<gene>
    <name evidence="13" type="primary">ND1</name>
</gene>
<dbReference type="GO" id="GO:0008137">
    <property type="term" value="F:NADH dehydrogenase (ubiquinone) activity"/>
    <property type="evidence" value="ECO:0007669"/>
    <property type="project" value="UniProtKB-EC"/>
</dbReference>
<keyword evidence="5" id="KW-0813">Transport</keyword>
<feature type="transmembrane region" description="Helical" evidence="12">
    <location>
        <begin position="69"/>
        <end position="90"/>
    </location>
</feature>
<comment type="subcellular location">
    <subcellularLocation>
        <location evidence="10">Mitochondrion inner membrane</location>
        <topology evidence="10">Multi-pass membrane protein</topology>
    </subcellularLocation>
    <subcellularLocation>
        <location evidence="2">Mitochondrion membrane</location>
        <topology evidence="2">Multi-pass membrane protein</topology>
    </subcellularLocation>
</comment>
<evidence type="ECO:0000256" key="1">
    <source>
        <dbReference type="ARBA" id="ARBA00003257"/>
    </source>
</evidence>
<feature type="transmembrane region" description="Helical" evidence="12">
    <location>
        <begin position="173"/>
        <end position="192"/>
    </location>
</feature>
<protein>
    <recommendedName>
        <fullName evidence="4 11">NADH-ubiquinone oxidoreductase chain 1</fullName>
        <ecNumber evidence="11">7.1.1.2</ecNumber>
    </recommendedName>
</protein>